<accession>A0A380A7T4</accession>
<dbReference type="AlphaFoldDB" id="A0A380A7T4"/>
<sequence>MMNLKDKLYIVTGAAIDSDIGLAICKKLDAHGAKLILVGRREEALEATRCQLVGDHYVVPYDLSRLDDILPWAKTINEKYGPIDGLVHSASFQGYSPLRSISAKQINNYFDVNFSAALMLTTAFSRTKYYSHNASFVYIGSVAGQRGLKARTLYAASKAALSSLVQSAALELAIKSIRVNCVAPAIVSGAKADKQFQTIGEHQSQALIAAHPLGLCAPEDVANSVYFLVSDLSLKITGTTLIVDGGFLAG</sequence>
<dbReference type="PROSITE" id="PS00061">
    <property type="entry name" value="ADH_SHORT"/>
    <property type="match status" value="1"/>
</dbReference>
<protein>
    <submittedName>
        <fullName evidence="3">3-oxoacyl-[acyl-carrier-protein] reductase FabG</fullName>
        <ecNumber evidence="3">1.1.1.100</ecNumber>
    </submittedName>
</protein>
<dbReference type="Pfam" id="PF13561">
    <property type="entry name" value="adh_short_C2"/>
    <property type="match status" value="1"/>
</dbReference>
<dbReference type="PANTHER" id="PTHR43669:SF3">
    <property type="entry name" value="ALCOHOL DEHYDROGENASE, PUTATIVE (AFU_ORTHOLOGUE AFUA_3G03445)-RELATED"/>
    <property type="match status" value="1"/>
</dbReference>
<dbReference type="InterPro" id="IPR036291">
    <property type="entry name" value="NAD(P)-bd_dom_sf"/>
</dbReference>
<evidence type="ECO:0000313" key="3">
    <source>
        <dbReference type="EMBL" id="SUI75973.1"/>
    </source>
</evidence>
<gene>
    <name evidence="3" type="primary">fabG_5</name>
    <name evidence="3" type="ORF">NCTC10736_01787</name>
</gene>
<dbReference type="InterPro" id="IPR020904">
    <property type="entry name" value="Sc_DH/Rdtase_CS"/>
</dbReference>
<dbReference type="Gene3D" id="3.40.50.720">
    <property type="entry name" value="NAD(P)-binding Rossmann-like Domain"/>
    <property type="match status" value="1"/>
</dbReference>
<evidence type="ECO:0000256" key="2">
    <source>
        <dbReference type="ARBA" id="ARBA00023002"/>
    </source>
</evidence>
<keyword evidence="2 3" id="KW-0560">Oxidoreductase</keyword>
<dbReference type="GO" id="GO:0004316">
    <property type="term" value="F:3-oxoacyl-[acyl-carrier-protein] reductase (NADPH) activity"/>
    <property type="evidence" value="ECO:0007669"/>
    <property type="project" value="UniProtKB-EC"/>
</dbReference>
<dbReference type="EC" id="1.1.1.100" evidence="3"/>
<dbReference type="Proteomes" id="UP000255061">
    <property type="component" value="Unassembled WGS sequence"/>
</dbReference>
<name>A0A380A7T4_9GAMM</name>
<evidence type="ECO:0000313" key="4">
    <source>
        <dbReference type="Proteomes" id="UP000255061"/>
    </source>
</evidence>
<dbReference type="EMBL" id="UGYV01000001">
    <property type="protein sequence ID" value="SUI75973.1"/>
    <property type="molecule type" value="Genomic_DNA"/>
</dbReference>
<organism evidence="3 4">
    <name type="scientific">Shewanella morhuae</name>
    <dbReference type="NCBI Taxonomy" id="365591"/>
    <lineage>
        <taxon>Bacteria</taxon>
        <taxon>Pseudomonadati</taxon>
        <taxon>Pseudomonadota</taxon>
        <taxon>Gammaproteobacteria</taxon>
        <taxon>Alteromonadales</taxon>
        <taxon>Shewanellaceae</taxon>
        <taxon>Shewanella</taxon>
    </lineage>
</organism>
<reference evidence="3 4" key="1">
    <citation type="submission" date="2018-06" db="EMBL/GenBank/DDBJ databases">
        <authorList>
            <consortium name="Pathogen Informatics"/>
            <person name="Doyle S."/>
        </authorList>
    </citation>
    <scope>NUCLEOTIDE SEQUENCE [LARGE SCALE GENOMIC DNA]</scope>
    <source>
        <strain evidence="3 4">NCTC10736</strain>
    </source>
</reference>
<comment type="similarity">
    <text evidence="1">Belongs to the short-chain dehydrogenases/reductases (SDR) family.</text>
</comment>
<dbReference type="CDD" id="cd05233">
    <property type="entry name" value="SDR_c"/>
    <property type="match status" value="1"/>
</dbReference>
<proteinExistence type="inferred from homology"/>
<dbReference type="InterPro" id="IPR002347">
    <property type="entry name" value="SDR_fam"/>
</dbReference>
<dbReference type="PANTHER" id="PTHR43669">
    <property type="entry name" value="5-KETO-D-GLUCONATE 5-REDUCTASE"/>
    <property type="match status" value="1"/>
</dbReference>
<dbReference type="RefSeq" id="WP_258866450.1">
    <property type="nucleotide sequence ID" value="NZ_UGYV01000001.1"/>
</dbReference>
<evidence type="ECO:0000256" key="1">
    <source>
        <dbReference type="ARBA" id="ARBA00006484"/>
    </source>
</evidence>
<dbReference type="PRINTS" id="PR00081">
    <property type="entry name" value="GDHRDH"/>
</dbReference>
<dbReference type="SUPFAM" id="SSF51735">
    <property type="entry name" value="NAD(P)-binding Rossmann-fold domains"/>
    <property type="match status" value="1"/>
</dbReference>